<dbReference type="InParanoid" id="A0A0P0XD07"/>
<keyword evidence="2" id="KW-1185">Reference proteome</keyword>
<accession>A0A0P0XD07</accession>
<dbReference type="AlphaFoldDB" id="A0A0P0XD07"/>
<sequence length="86" mass="9761">MRKERRQSPSTMAVVVMWLARYPPSSPRCIAALCFPPSMDLVSLRHDEGCNGHVGLGMTTVINKMGEDEVDWATLLWRWSLTLPME</sequence>
<protein>
    <submittedName>
        <fullName evidence="1">Os08g0199650 protein</fullName>
    </submittedName>
</protein>
<reference evidence="2" key="1">
    <citation type="journal article" date="2005" name="Nature">
        <title>The map-based sequence of the rice genome.</title>
        <authorList>
            <consortium name="International rice genome sequencing project (IRGSP)"/>
            <person name="Matsumoto T."/>
            <person name="Wu J."/>
            <person name="Kanamori H."/>
            <person name="Katayose Y."/>
            <person name="Fujisawa M."/>
            <person name="Namiki N."/>
            <person name="Mizuno H."/>
            <person name="Yamamoto K."/>
            <person name="Antonio B.A."/>
            <person name="Baba T."/>
            <person name="Sakata K."/>
            <person name="Nagamura Y."/>
            <person name="Aoki H."/>
            <person name="Arikawa K."/>
            <person name="Arita K."/>
            <person name="Bito T."/>
            <person name="Chiden Y."/>
            <person name="Fujitsuka N."/>
            <person name="Fukunaka R."/>
            <person name="Hamada M."/>
            <person name="Harada C."/>
            <person name="Hayashi A."/>
            <person name="Hijishita S."/>
            <person name="Honda M."/>
            <person name="Hosokawa S."/>
            <person name="Ichikawa Y."/>
            <person name="Idonuma A."/>
            <person name="Iijima M."/>
            <person name="Ikeda M."/>
            <person name="Ikeno M."/>
            <person name="Ito K."/>
            <person name="Ito S."/>
            <person name="Ito T."/>
            <person name="Ito Y."/>
            <person name="Ito Y."/>
            <person name="Iwabuchi A."/>
            <person name="Kamiya K."/>
            <person name="Karasawa W."/>
            <person name="Kurita K."/>
            <person name="Katagiri S."/>
            <person name="Kikuta A."/>
            <person name="Kobayashi H."/>
            <person name="Kobayashi N."/>
            <person name="Machita K."/>
            <person name="Maehara T."/>
            <person name="Masukawa M."/>
            <person name="Mizubayashi T."/>
            <person name="Mukai Y."/>
            <person name="Nagasaki H."/>
            <person name="Nagata Y."/>
            <person name="Naito S."/>
            <person name="Nakashima M."/>
            <person name="Nakama Y."/>
            <person name="Nakamichi Y."/>
            <person name="Nakamura M."/>
            <person name="Meguro A."/>
            <person name="Negishi M."/>
            <person name="Ohta I."/>
            <person name="Ohta T."/>
            <person name="Okamoto M."/>
            <person name="Ono N."/>
            <person name="Saji S."/>
            <person name="Sakaguchi M."/>
            <person name="Sakai K."/>
            <person name="Shibata M."/>
            <person name="Shimokawa T."/>
            <person name="Song J."/>
            <person name="Takazaki Y."/>
            <person name="Terasawa K."/>
            <person name="Tsugane M."/>
            <person name="Tsuji K."/>
            <person name="Ueda S."/>
            <person name="Waki K."/>
            <person name="Yamagata H."/>
            <person name="Yamamoto M."/>
            <person name="Yamamoto S."/>
            <person name="Yamane H."/>
            <person name="Yoshiki S."/>
            <person name="Yoshihara R."/>
            <person name="Yukawa K."/>
            <person name="Zhong H."/>
            <person name="Yano M."/>
            <person name="Yuan Q."/>
            <person name="Ouyang S."/>
            <person name="Liu J."/>
            <person name="Jones K.M."/>
            <person name="Gansberger K."/>
            <person name="Moffat K."/>
            <person name="Hill J."/>
            <person name="Bera J."/>
            <person name="Fadrosh D."/>
            <person name="Jin S."/>
            <person name="Johri S."/>
            <person name="Kim M."/>
            <person name="Overton L."/>
            <person name="Reardon M."/>
            <person name="Tsitrin T."/>
            <person name="Vuong H."/>
            <person name="Weaver B."/>
            <person name="Ciecko A."/>
            <person name="Tallon L."/>
            <person name="Jackson J."/>
            <person name="Pai G."/>
            <person name="Aken S.V."/>
            <person name="Utterback T."/>
            <person name="Reidmuller S."/>
            <person name="Feldblyum T."/>
            <person name="Hsiao J."/>
            <person name="Zismann V."/>
            <person name="Iobst S."/>
            <person name="de Vazeille A.R."/>
            <person name="Buell C.R."/>
            <person name="Ying K."/>
            <person name="Li Y."/>
            <person name="Lu T."/>
            <person name="Huang Y."/>
            <person name="Zhao Q."/>
            <person name="Feng Q."/>
            <person name="Zhang L."/>
            <person name="Zhu J."/>
            <person name="Weng Q."/>
            <person name="Mu J."/>
            <person name="Lu Y."/>
            <person name="Fan D."/>
            <person name="Liu Y."/>
            <person name="Guan J."/>
            <person name="Zhang Y."/>
            <person name="Yu S."/>
            <person name="Liu X."/>
            <person name="Zhang Y."/>
            <person name="Hong G."/>
            <person name="Han B."/>
            <person name="Choisne N."/>
            <person name="Demange N."/>
            <person name="Orjeda G."/>
            <person name="Samain S."/>
            <person name="Cattolico L."/>
            <person name="Pelletier E."/>
            <person name="Couloux A."/>
            <person name="Segurens B."/>
            <person name="Wincker P."/>
            <person name="D'Hont A."/>
            <person name="Scarpelli C."/>
            <person name="Weissenbach J."/>
            <person name="Salanoubat M."/>
            <person name="Quetier F."/>
            <person name="Yu Y."/>
            <person name="Kim H.R."/>
            <person name="Rambo T."/>
            <person name="Currie J."/>
            <person name="Collura K."/>
            <person name="Luo M."/>
            <person name="Yang T."/>
            <person name="Ammiraju J.S.S."/>
            <person name="Engler F."/>
            <person name="Soderlund C."/>
            <person name="Wing R.A."/>
            <person name="Palmer L.E."/>
            <person name="de la Bastide M."/>
            <person name="Spiegel L."/>
            <person name="Nascimento L."/>
            <person name="Zutavern T."/>
            <person name="O'Shaughnessy A."/>
            <person name="Dike S."/>
            <person name="Dedhia N."/>
            <person name="Preston R."/>
            <person name="Balija V."/>
            <person name="McCombie W.R."/>
            <person name="Chow T."/>
            <person name="Chen H."/>
            <person name="Chung M."/>
            <person name="Chen C."/>
            <person name="Shaw J."/>
            <person name="Wu H."/>
            <person name="Hsiao K."/>
            <person name="Chao Y."/>
            <person name="Chu M."/>
            <person name="Cheng C."/>
            <person name="Hour A."/>
            <person name="Lee P."/>
            <person name="Lin S."/>
            <person name="Lin Y."/>
            <person name="Liou J."/>
            <person name="Liu S."/>
            <person name="Hsing Y."/>
            <person name="Raghuvanshi S."/>
            <person name="Mohanty A."/>
            <person name="Bharti A.K."/>
            <person name="Gaur A."/>
            <person name="Gupta V."/>
            <person name="Kumar D."/>
            <person name="Ravi V."/>
            <person name="Vij S."/>
            <person name="Kapur A."/>
            <person name="Khurana P."/>
            <person name="Khurana P."/>
            <person name="Khurana J.P."/>
            <person name="Tyagi A.K."/>
            <person name="Gaikwad K."/>
            <person name="Singh A."/>
            <person name="Dalal V."/>
            <person name="Srivastava S."/>
            <person name="Dixit A."/>
            <person name="Pal A.K."/>
            <person name="Ghazi I.A."/>
            <person name="Yadav M."/>
            <person name="Pandit A."/>
            <person name="Bhargava A."/>
            <person name="Sureshbabu K."/>
            <person name="Batra K."/>
            <person name="Sharma T.R."/>
            <person name="Mohapatra T."/>
            <person name="Singh N.K."/>
            <person name="Messing J."/>
            <person name="Nelson A.B."/>
            <person name="Fuks G."/>
            <person name="Kavchok S."/>
            <person name="Keizer G."/>
            <person name="Linton E."/>
            <person name="Llaca V."/>
            <person name="Song R."/>
            <person name="Tanyolac B."/>
            <person name="Young S."/>
            <person name="Ho-Il K."/>
            <person name="Hahn J.H."/>
            <person name="Sangsakoo G."/>
            <person name="Vanavichit A."/>
            <person name="de Mattos Luiz.A.T."/>
            <person name="Zimmer P.D."/>
            <person name="Malone G."/>
            <person name="Dellagostin O."/>
            <person name="de Oliveira A.C."/>
            <person name="Bevan M."/>
            <person name="Bancroft I."/>
            <person name="Minx P."/>
            <person name="Cordum H."/>
            <person name="Wilson R."/>
            <person name="Cheng Z."/>
            <person name="Jin W."/>
            <person name="Jiang J."/>
            <person name="Leong S.A."/>
            <person name="Iwama H."/>
            <person name="Gojobori T."/>
            <person name="Itoh T."/>
            <person name="Niimura Y."/>
            <person name="Fujii Y."/>
            <person name="Habara T."/>
            <person name="Sakai H."/>
            <person name="Sato Y."/>
            <person name="Wilson G."/>
            <person name="Kumar K."/>
            <person name="McCouch S."/>
            <person name="Juretic N."/>
            <person name="Hoen D."/>
            <person name="Wright S."/>
            <person name="Bruskiewich R."/>
            <person name="Bureau T."/>
            <person name="Miyao A."/>
            <person name="Hirochika H."/>
            <person name="Nishikawa T."/>
            <person name="Kadowaki K."/>
            <person name="Sugiura M."/>
            <person name="Burr B."/>
            <person name="Sasaki T."/>
        </authorList>
    </citation>
    <scope>NUCLEOTIDE SEQUENCE [LARGE SCALE GENOMIC DNA]</scope>
    <source>
        <strain evidence="2">cv. Nipponbare</strain>
    </source>
</reference>
<evidence type="ECO:0000313" key="1">
    <source>
        <dbReference type="EMBL" id="BAT04249.1"/>
    </source>
</evidence>
<dbReference type="EMBL" id="AP014964">
    <property type="protein sequence ID" value="BAT04249.1"/>
    <property type="molecule type" value="Genomic_DNA"/>
</dbReference>
<gene>
    <name evidence="1" type="ordered locus">Os08g0199650</name>
    <name evidence="1" type="ORF">OSNPB_080199650</name>
</gene>
<reference evidence="1 2" key="3">
    <citation type="journal article" date="2013" name="Rice">
        <title>Improvement of the Oryza sativa Nipponbare reference genome using next generation sequence and optical map data.</title>
        <authorList>
            <person name="Kawahara Y."/>
            <person name="de la Bastide M."/>
            <person name="Hamilton J.P."/>
            <person name="Kanamori H."/>
            <person name="McCombie W.R."/>
            <person name="Ouyang S."/>
            <person name="Schwartz D.C."/>
            <person name="Tanaka T."/>
            <person name="Wu J."/>
            <person name="Zhou S."/>
            <person name="Childs K.L."/>
            <person name="Davidson R.M."/>
            <person name="Lin H."/>
            <person name="Quesada-Ocampo L."/>
            <person name="Vaillancourt B."/>
            <person name="Sakai H."/>
            <person name="Lee S.S."/>
            <person name="Kim J."/>
            <person name="Numa H."/>
            <person name="Itoh T."/>
            <person name="Buell C.R."/>
            <person name="Matsumoto T."/>
        </authorList>
    </citation>
    <scope>NUCLEOTIDE SEQUENCE [LARGE SCALE GENOMIC DNA]</scope>
    <source>
        <strain evidence="2">cv. Nipponbare</strain>
    </source>
</reference>
<dbReference type="PaxDb" id="39947-A0A0P0XD07"/>
<reference evidence="1 2" key="2">
    <citation type="journal article" date="2013" name="Plant Cell Physiol.">
        <title>Rice Annotation Project Database (RAP-DB): an integrative and interactive database for rice genomics.</title>
        <authorList>
            <person name="Sakai H."/>
            <person name="Lee S.S."/>
            <person name="Tanaka T."/>
            <person name="Numa H."/>
            <person name="Kim J."/>
            <person name="Kawahara Y."/>
            <person name="Wakimoto H."/>
            <person name="Yang C.C."/>
            <person name="Iwamoto M."/>
            <person name="Abe T."/>
            <person name="Yamada Y."/>
            <person name="Muto A."/>
            <person name="Inokuchi H."/>
            <person name="Ikemura T."/>
            <person name="Matsumoto T."/>
            <person name="Sasaki T."/>
            <person name="Itoh T."/>
        </authorList>
    </citation>
    <scope>NUCLEOTIDE SEQUENCE [LARGE SCALE GENOMIC DNA]</scope>
    <source>
        <strain evidence="2">cv. Nipponbare</strain>
    </source>
</reference>
<organism evidence="1 2">
    <name type="scientific">Oryza sativa subsp. japonica</name>
    <name type="common">Rice</name>
    <dbReference type="NCBI Taxonomy" id="39947"/>
    <lineage>
        <taxon>Eukaryota</taxon>
        <taxon>Viridiplantae</taxon>
        <taxon>Streptophyta</taxon>
        <taxon>Embryophyta</taxon>
        <taxon>Tracheophyta</taxon>
        <taxon>Spermatophyta</taxon>
        <taxon>Magnoliopsida</taxon>
        <taxon>Liliopsida</taxon>
        <taxon>Poales</taxon>
        <taxon>Poaceae</taxon>
        <taxon>BOP clade</taxon>
        <taxon>Oryzoideae</taxon>
        <taxon>Oryzeae</taxon>
        <taxon>Oryzinae</taxon>
        <taxon>Oryza</taxon>
        <taxon>Oryza sativa</taxon>
    </lineage>
</organism>
<dbReference type="Proteomes" id="UP000059680">
    <property type="component" value="Chromosome 8"/>
</dbReference>
<evidence type="ECO:0000313" key="2">
    <source>
        <dbReference type="Proteomes" id="UP000059680"/>
    </source>
</evidence>
<proteinExistence type="predicted"/>
<name>A0A0P0XD07_ORYSJ</name>